<feature type="compositionally biased region" description="Polar residues" evidence="1">
    <location>
        <begin position="747"/>
        <end position="756"/>
    </location>
</feature>
<feature type="region of interest" description="Disordered" evidence="1">
    <location>
        <begin position="1202"/>
        <end position="1222"/>
    </location>
</feature>
<dbReference type="GO" id="GO:0042030">
    <property type="term" value="F:ATPase inhibitor activity"/>
    <property type="evidence" value="ECO:0007669"/>
    <property type="project" value="TreeGrafter"/>
</dbReference>
<dbReference type="InterPro" id="IPR028084">
    <property type="entry name" value="FNIP_N_dom"/>
</dbReference>
<feature type="compositionally biased region" description="Low complexity" evidence="1">
    <location>
        <begin position="260"/>
        <end position="269"/>
    </location>
</feature>
<feature type="compositionally biased region" description="Polar residues" evidence="1">
    <location>
        <begin position="147"/>
        <end position="169"/>
    </location>
</feature>
<feature type="region of interest" description="Disordered" evidence="1">
    <location>
        <begin position="682"/>
        <end position="818"/>
    </location>
</feature>
<evidence type="ECO:0000313" key="4">
    <source>
        <dbReference type="Proteomes" id="UP001232148"/>
    </source>
</evidence>
<dbReference type="GO" id="GO:0005737">
    <property type="term" value="C:cytoplasm"/>
    <property type="evidence" value="ECO:0007669"/>
    <property type="project" value="TreeGrafter"/>
</dbReference>
<feature type="domain" description="Folliculin-interacting protein N-terminal" evidence="2">
    <location>
        <begin position="105"/>
        <end position="247"/>
    </location>
</feature>
<proteinExistence type="predicted"/>
<feature type="compositionally biased region" description="Basic residues" evidence="1">
    <location>
        <begin position="682"/>
        <end position="695"/>
    </location>
</feature>
<feature type="region of interest" description="Disordered" evidence="1">
    <location>
        <begin position="394"/>
        <end position="430"/>
    </location>
</feature>
<feature type="compositionally biased region" description="Low complexity" evidence="1">
    <location>
        <begin position="1136"/>
        <end position="1149"/>
    </location>
</feature>
<gene>
    <name evidence="3" type="ORF">LX32DRAFT_578287</name>
</gene>
<feature type="region of interest" description="Disordered" evidence="1">
    <location>
        <begin position="315"/>
        <end position="360"/>
    </location>
</feature>
<feature type="compositionally biased region" description="Polar residues" evidence="1">
    <location>
        <begin position="270"/>
        <end position="297"/>
    </location>
</feature>
<dbReference type="PANTHER" id="PTHR21634:SF9">
    <property type="entry name" value="RE13835P"/>
    <property type="match status" value="1"/>
</dbReference>
<feature type="compositionally biased region" description="Low complexity" evidence="1">
    <location>
        <begin position="9"/>
        <end position="37"/>
    </location>
</feature>
<feature type="compositionally biased region" description="Polar residues" evidence="1">
    <location>
        <begin position="838"/>
        <end position="860"/>
    </location>
</feature>
<dbReference type="Pfam" id="PF14636">
    <property type="entry name" value="FNIP_N"/>
    <property type="match status" value="1"/>
</dbReference>
<reference evidence="3" key="1">
    <citation type="submission" date="2021-06" db="EMBL/GenBank/DDBJ databases">
        <title>Comparative genomics, transcriptomics and evolutionary studies reveal genomic signatures of adaptation to plant cell wall in hemibiotrophic fungi.</title>
        <authorList>
            <consortium name="DOE Joint Genome Institute"/>
            <person name="Baroncelli R."/>
            <person name="Diaz J.F."/>
            <person name="Benocci T."/>
            <person name="Peng M."/>
            <person name="Battaglia E."/>
            <person name="Haridas S."/>
            <person name="Andreopoulos W."/>
            <person name="Labutti K."/>
            <person name="Pangilinan J."/>
            <person name="Floch G.L."/>
            <person name="Makela M.R."/>
            <person name="Henrissat B."/>
            <person name="Grigoriev I.V."/>
            <person name="Crouch J.A."/>
            <person name="De Vries R.P."/>
            <person name="Sukno S.A."/>
            <person name="Thon M.R."/>
        </authorList>
    </citation>
    <scope>NUCLEOTIDE SEQUENCE</scope>
    <source>
        <strain evidence="3">MAFF235873</strain>
    </source>
</reference>
<feature type="compositionally biased region" description="Basic residues" evidence="1">
    <location>
        <begin position="348"/>
        <end position="359"/>
    </location>
</feature>
<feature type="region of interest" description="Disordered" evidence="1">
    <location>
        <begin position="833"/>
        <end position="866"/>
    </location>
</feature>
<evidence type="ECO:0000256" key="1">
    <source>
        <dbReference type="SAM" id="MobiDB-lite"/>
    </source>
</evidence>
<dbReference type="EMBL" id="MU842811">
    <property type="protein sequence ID" value="KAK2034967.1"/>
    <property type="molecule type" value="Genomic_DNA"/>
</dbReference>
<feature type="compositionally biased region" description="Basic and acidic residues" evidence="1">
    <location>
        <begin position="793"/>
        <end position="804"/>
    </location>
</feature>
<comment type="caution">
    <text evidence="3">The sequence shown here is derived from an EMBL/GenBank/DDBJ whole genome shotgun (WGS) entry which is preliminary data.</text>
</comment>
<feature type="region of interest" description="Disordered" evidence="1">
    <location>
        <begin position="125"/>
        <end position="204"/>
    </location>
</feature>
<evidence type="ECO:0000313" key="3">
    <source>
        <dbReference type="EMBL" id="KAK2034967.1"/>
    </source>
</evidence>
<feature type="compositionally biased region" description="Low complexity" evidence="1">
    <location>
        <begin position="809"/>
        <end position="818"/>
    </location>
</feature>
<organism evidence="3 4">
    <name type="scientific">Colletotrichum zoysiae</name>
    <dbReference type="NCBI Taxonomy" id="1216348"/>
    <lineage>
        <taxon>Eukaryota</taxon>
        <taxon>Fungi</taxon>
        <taxon>Dikarya</taxon>
        <taxon>Ascomycota</taxon>
        <taxon>Pezizomycotina</taxon>
        <taxon>Sordariomycetes</taxon>
        <taxon>Hypocreomycetidae</taxon>
        <taxon>Glomerellales</taxon>
        <taxon>Glomerellaceae</taxon>
        <taxon>Colletotrichum</taxon>
        <taxon>Colletotrichum graminicola species complex</taxon>
    </lineage>
</organism>
<feature type="compositionally biased region" description="Polar residues" evidence="1">
    <location>
        <begin position="696"/>
        <end position="705"/>
    </location>
</feature>
<feature type="region of interest" description="Disordered" evidence="1">
    <location>
        <begin position="244"/>
        <end position="300"/>
    </location>
</feature>
<feature type="region of interest" description="Disordered" evidence="1">
    <location>
        <begin position="1136"/>
        <end position="1181"/>
    </location>
</feature>
<dbReference type="PANTHER" id="PTHR21634">
    <property type="entry name" value="RE13835P"/>
    <property type="match status" value="1"/>
</dbReference>
<feature type="region of interest" description="Disordered" evidence="1">
    <location>
        <begin position="1"/>
        <end position="43"/>
    </location>
</feature>
<protein>
    <recommendedName>
        <fullName evidence="2">Folliculin-interacting protein N-terminal domain-containing protein</fullName>
    </recommendedName>
</protein>
<evidence type="ECO:0000259" key="2">
    <source>
        <dbReference type="Pfam" id="PF14636"/>
    </source>
</evidence>
<name>A0AAD9HUY0_9PEZI</name>
<accession>A0AAD9HUY0</accession>
<dbReference type="Proteomes" id="UP001232148">
    <property type="component" value="Unassembled WGS sequence"/>
</dbReference>
<dbReference type="AlphaFoldDB" id="A0AAD9HUY0"/>
<feature type="compositionally biased region" description="Low complexity" evidence="1">
    <location>
        <begin position="757"/>
        <end position="772"/>
    </location>
</feature>
<dbReference type="GO" id="GO:0051087">
    <property type="term" value="F:protein-folding chaperone binding"/>
    <property type="evidence" value="ECO:0007669"/>
    <property type="project" value="TreeGrafter"/>
</dbReference>
<feature type="region of interest" description="Disordered" evidence="1">
    <location>
        <begin position="880"/>
        <end position="902"/>
    </location>
</feature>
<sequence length="1241" mass="136978">MLGKLFNLGTGSAASASGPAQTNNNNNNSSSSNLNNNAAYKDSPQTLDSMQEDIHTRNLLFPDTEALYQHRNDQVFPLSMVSALPLASIVSAFDYDGDIDLDTRHVRLLIMQDAVASLPAQLLFDSHPAPPKPPSTTPGERPVSGIGTVQDSYRSPTSPRKSSLNQTSRPLVIQPDSPQPRQGAFDRRASMQGRAQSQAETDLQRARREYNDEIHAFAGSVFGNSELMAYKGTSTKVHIVPTETRPEYGGSYLGDGRGSIGRSSMRSSRLAQSYTSDNVSPMQPPQSFTSSAPNTRSPPERRKILITRLFPVLLPSDEETQSDTPLSRFSDHNTGFPFPQSTDDTNTPKKKKPQPKQKRTPMYAVVLVIQLPPTSVSMAPPSTIRSTFRGASSYTEQDSFPSSVGSTRRTGWTMSGSGFPTDSMESSCSTDVDDRMDTVTQHWDIIMRTLTHLQGVVATTLGTLLRQADITSPDPYPNSVSSYVGRAPSMSGRRNEEPHFIKPPKTNAKVIALQPHCLQNDSSVVQEANSARIRIVTGLRAQRVITAQGRWGIWRDEARWMARKAGEKEHGFFFFNLLTGFLATHTDWLNAMSPAWYRRKHYQQQKAKGEDDLSLPARTVIIASDKMLARRLIFLLSAFLPSHQHLSSARTHRPSTSTSFGAFSQSPPSLIIPILREESLRRKINRRTGPRRVSHSRTVSQSTRASGVPPQLAHLSMESHHERHERHERHVSDAASIRSNLPIPGNDQVSRKSSAATTTTITPETTIPHFTTAQRFENRRSLRPGSSGSVAADDLKRTLKRGESSGHVSSASTDSRLSSSRWGSVISTLWNGKRRDSTGLTTPNYPYGSNPTSPTKSTQGGRRDKLADMVREVRTEGYRRTDDRGYNGGGNGNGPTTPRGFDDQAIDDPIERVTLPERVPDPSGDFRSPVKTSINAEDGVIDVDISFPDYITSFETAVSSPSSSGYLSTPGVGNGLEGFEQFSRVTIDGDSPMNVAGFLQQYHQDFILQAVPPEDGLMEDIRKSMRAEPTPFITQPFYSAEQPADRWVDVSSALLVDTTTHTIKRIRYRRLIRPKPFMDRSAPLGSAGSSTYGAAPMTPSILPYETQLDDEFLEEPIASLDEVLIEAVERVIAQSNEVSKQSSSNSSRSTSKRRDRSNSEASVSVDSHHTPRIPMASQEVPRDQCKTVVLSALDEIIRDVIEERDHDAPDATVHQADRDRESTLREAVRIWLDAVDSSEQL</sequence>
<keyword evidence="4" id="KW-1185">Reference proteome</keyword>